<dbReference type="EMBL" id="CP154795">
    <property type="protein sequence ID" value="XAN08188.1"/>
    <property type="molecule type" value="Genomic_DNA"/>
</dbReference>
<evidence type="ECO:0000313" key="3">
    <source>
        <dbReference type="Proteomes" id="UP001442841"/>
    </source>
</evidence>
<feature type="transmembrane region" description="Helical" evidence="1">
    <location>
        <begin position="97"/>
        <end position="126"/>
    </location>
</feature>
<evidence type="ECO:0000256" key="1">
    <source>
        <dbReference type="SAM" id="Phobius"/>
    </source>
</evidence>
<feature type="transmembrane region" description="Helical" evidence="1">
    <location>
        <begin position="138"/>
        <end position="159"/>
    </location>
</feature>
<organism evidence="2 3">
    <name type="scientific">Ammonicoccus fulvus</name>
    <dbReference type="NCBI Taxonomy" id="3138240"/>
    <lineage>
        <taxon>Bacteria</taxon>
        <taxon>Bacillati</taxon>
        <taxon>Actinomycetota</taxon>
        <taxon>Actinomycetes</taxon>
        <taxon>Propionibacteriales</taxon>
        <taxon>Propionibacteriaceae</taxon>
        <taxon>Ammonicoccus</taxon>
    </lineage>
</organism>
<proteinExistence type="predicted"/>
<keyword evidence="1" id="KW-0812">Transmembrane</keyword>
<feature type="transmembrane region" description="Helical" evidence="1">
    <location>
        <begin position="51"/>
        <end position="76"/>
    </location>
</feature>
<sequence>MKPNAVAAELLKLRRSPIWIVVVVLPLFTVITGTVNYVMNLQAFTGGWDSYWGQVTLFYGLLFLSVGIAILGSSVWRMEHRGNWPRLMSGPTSSWTIVGAKLAVLGILVAAMQAALLVLTWIAGVVFAGLPAALPPQFLLSVAVAALAGLSVAALQSLISMLVRSFAAPIAVGVLGCVVSIGFVLNGSVWATMFLPYALVTNALSLGSSAVTTAAALDLTQIVQVAAPSLALTIALVWLAGAILDRRDVRA</sequence>
<keyword evidence="1" id="KW-1133">Transmembrane helix</keyword>
<feature type="transmembrane region" description="Helical" evidence="1">
    <location>
        <begin position="18"/>
        <end position="39"/>
    </location>
</feature>
<feature type="transmembrane region" description="Helical" evidence="1">
    <location>
        <begin position="166"/>
        <end position="199"/>
    </location>
</feature>
<dbReference type="Proteomes" id="UP001442841">
    <property type="component" value="Chromosome"/>
</dbReference>
<protein>
    <submittedName>
        <fullName evidence="2">ABC transporter permease</fullName>
    </submittedName>
</protein>
<dbReference type="Pfam" id="PF12730">
    <property type="entry name" value="ABC2_membrane_4"/>
    <property type="match status" value="1"/>
</dbReference>
<dbReference type="CDD" id="cd21809">
    <property type="entry name" value="ABC-2_lan_permease-like"/>
    <property type="match status" value="1"/>
</dbReference>
<evidence type="ECO:0000313" key="2">
    <source>
        <dbReference type="EMBL" id="XAN08188.1"/>
    </source>
</evidence>
<gene>
    <name evidence="2" type="ORF">AADG42_13040</name>
</gene>
<accession>A0ABZ3FQ53</accession>
<dbReference type="RefSeq" id="WP_425309644.1">
    <property type="nucleotide sequence ID" value="NZ_CP154795.1"/>
</dbReference>
<reference evidence="2 3" key="1">
    <citation type="submission" date="2024-04" db="EMBL/GenBank/DDBJ databases">
        <title>Isolation of an actinomycete strain from pig manure.</title>
        <authorList>
            <person name="Gong T."/>
            <person name="Yu Z."/>
            <person name="An M."/>
            <person name="Wei C."/>
            <person name="Yang W."/>
            <person name="Liu L."/>
        </authorList>
    </citation>
    <scope>NUCLEOTIDE SEQUENCE [LARGE SCALE GENOMIC DNA]</scope>
    <source>
        <strain evidence="2 3">ZF39</strain>
    </source>
</reference>
<name>A0ABZ3FQ53_9ACTN</name>
<feature type="transmembrane region" description="Helical" evidence="1">
    <location>
        <begin position="219"/>
        <end position="244"/>
    </location>
</feature>
<keyword evidence="1" id="KW-0472">Membrane</keyword>
<keyword evidence="3" id="KW-1185">Reference proteome</keyword>